<proteinExistence type="predicted"/>
<dbReference type="Proteomes" id="UP000048984">
    <property type="component" value="Unassembled WGS sequence"/>
</dbReference>
<sequence>MTLAAMDAPVVRVEAVDLVIRPGRLGFAPEDADRIAARWAETLAAKPEVWNGPFFLFERAGFETRAGAAVFAGEGAQTDFASYMDWRAVDPPNPRFRHVFPVGAILTADRRLVVGRMSPHTANGGRLYPPSGSFDPHDLVAGPDGQVRLDPLANILREIAEEIGFDASGWPRAPGWLVVDSGPNRHAVVTLIEAPMTAAAIEAAAMPHMAADPERELDRLVFPAFGERLDPAASALYVNRLLDHLADRYP</sequence>
<dbReference type="EMBL" id="LJYW01000001">
    <property type="protein sequence ID" value="KPL51393.1"/>
    <property type="molecule type" value="Genomic_DNA"/>
</dbReference>
<dbReference type="InterPro" id="IPR015797">
    <property type="entry name" value="NUDIX_hydrolase-like_dom_sf"/>
</dbReference>
<protein>
    <recommendedName>
        <fullName evidence="3">NUDIX hydrolase</fullName>
    </recommendedName>
</protein>
<dbReference type="RefSeq" id="WP_054357555.1">
    <property type="nucleotide sequence ID" value="NZ_LJYW01000001.1"/>
</dbReference>
<evidence type="ECO:0000313" key="2">
    <source>
        <dbReference type="Proteomes" id="UP000048984"/>
    </source>
</evidence>
<evidence type="ECO:0008006" key="3">
    <source>
        <dbReference type="Google" id="ProtNLM"/>
    </source>
</evidence>
<evidence type="ECO:0000313" key="1">
    <source>
        <dbReference type="EMBL" id="KPL51393.1"/>
    </source>
</evidence>
<dbReference type="Gene3D" id="3.90.79.10">
    <property type="entry name" value="Nucleoside Triphosphate Pyrophosphohydrolase"/>
    <property type="match status" value="1"/>
</dbReference>
<dbReference type="SUPFAM" id="SSF55811">
    <property type="entry name" value="Nudix"/>
    <property type="match status" value="1"/>
</dbReference>
<dbReference type="STRING" id="665126.ABB55_03410"/>
<accession>A0A0N8GEF7</accession>
<dbReference type="AlphaFoldDB" id="A0A0N8GEF7"/>
<keyword evidence="2" id="KW-1185">Reference proteome</keyword>
<reference evidence="1 2" key="2">
    <citation type="submission" date="2015-10" db="EMBL/GenBank/DDBJ databases">
        <title>Draft Genome Sequence of Prosthecomicrobium hirschii ATCC 27832.</title>
        <authorList>
            <person name="Daniel J."/>
            <person name="Givan S.A."/>
            <person name="Brun Y.V."/>
            <person name="Brown P.J."/>
        </authorList>
    </citation>
    <scope>NUCLEOTIDE SEQUENCE [LARGE SCALE GENOMIC DNA]</scope>
    <source>
        <strain evidence="1 2">16</strain>
    </source>
</reference>
<reference evidence="1 2" key="1">
    <citation type="submission" date="2015-09" db="EMBL/GenBank/DDBJ databases">
        <authorList>
            <consortium name="Swine Surveillance"/>
        </authorList>
    </citation>
    <scope>NUCLEOTIDE SEQUENCE [LARGE SCALE GENOMIC DNA]</scope>
    <source>
        <strain evidence="1 2">16</strain>
    </source>
</reference>
<comment type="caution">
    <text evidence="1">The sequence shown here is derived from an EMBL/GenBank/DDBJ whole genome shotgun (WGS) entry which is preliminary data.</text>
</comment>
<gene>
    <name evidence="1" type="ORF">ABB55_03410</name>
</gene>
<organism evidence="1 2">
    <name type="scientific">Prosthecodimorpha hirschii</name>
    <dbReference type="NCBI Taxonomy" id="665126"/>
    <lineage>
        <taxon>Bacteria</taxon>
        <taxon>Pseudomonadati</taxon>
        <taxon>Pseudomonadota</taxon>
        <taxon>Alphaproteobacteria</taxon>
        <taxon>Hyphomicrobiales</taxon>
        <taxon>Ancalomicrobiaceae</taxon>
        <taxon>Prosthecodimorpha</taxon>
    </lineage>
</organism>
<name>A0A0N8GEF7_9HYPH</name>